<dbReference type="PANTHER" id="PTHR33204:SF37">
    <property type="entry name" value="HTH-TYPE TRANSCRIPTIONAL REGULATOR YODB"/>
    <property type="match status" value="1"/>
</dbReference>
<comment type="caution">
    <text evidence="5">The sequence shown here is derived from an EMBL/GenBank/DDBJ whole genome shotgun (WGS) entry which is preliminary data.</text>
</comment>
<gene>
    <name evidence="5" type="ORF">DW674_09640</name>
</gene>
<reference evidence="5 6" key="1">
    <citation type="submission" date="2018-08" db="EMBL/GenBank/DDBJ databases">
        <title>A genome reference for cultivated species of the human gut microbiota.</title>
        <authorList>
            <person name="Zou Y."/>
            <person name="Xue W."/>
            <person name="Luo G."/>
        </authorList>
    </citation>
    <scope>NUCLEOTIDE SEQUENCE [LARGE SCALE GENOMIC DNA]</scope>
    <source>
        <strain evidence="5 6">AM25-21AC</strain>
    </source>
</reference>
<dbReference type="AlphaFoldDB" id="A0A414NV76"/>
<evidence type="ECO:0000313" key="6">
    <source>
        <dbReference type="Proteomes" id="UP000283442"/>
    </source>
</evidence>
<dbReference type="Proteomes" id="UP000283442">
    <property type="component" value="Unassembled WGS sequence"/>
</dbReference>
<dbReference type="SUPFAM" id="SSF46785">
    <property type="entry name" value="Winged helix' DNA-binding domain"/>
    <property type="match status" value="1"/>
</dbReference>
<dbReference type="InterPro" id="IPR036388">
    <property type="entry name" value="WH-like_DNA-bd_sf"/>
</dbReference>
<dbReference type="InterPro" id="IPR011991">
    <property type="entry name" value="ArsR-like_HTH"/>
</dbReference>
<dbReference type="Gene3D" id="1.10.10.10">
    <property type="entry name" value="Winged helix-like DNA-binding domain superfamily/Winged helix DNA-binding domain"/>
    <property type="match status" value="1"/>
</dbReference>
<name>A0A414NV76_9FIRM</name>
<dbReference type="OrthoDB" id="9791143at2"/>
<keyword evidence="2" id="KW-0238">DNA-binding</keyword>
<organism evidence="5 6">
    <name type="scientific">Mitsuokella multacida</name>
    <dbReference type="NCBI Taxonomy" id="52226"/>
    <lineage>
        <taxon>Bacteria</taxon>
        <taxon>Bacillati</taxon>
        <taxon>Bacillota</taxon>
        <taxon>Negativicutes</taxon>
        <taxon>Selenomonadales</taxon>
        <taxon>Selenomonadaceae</taxon>
        <taxon>Mitsuokella</taxon>
    </lineage>
</organism>
<evidence type="ECO:0000256" key="1">
    <source>
        <dbReference type="ARBA" id="ARBA00023015"/>
    </source>
</evidence>
<keyword evidence="1" id="KW-0805">Transcription regulation</keyword>
<evidence type="ECO:0000256" key="3">
    <source>
        <dbReference type="ARBA" id="ARBA00023163"/>
    </source>
</evidence>
<keyword evidence="3" id="KW-0804">Transcription</keyword>
<dbReference type="Pfam" id="PF01638">
    <property type="entry name" value="HxlR"/>
    <property type="match status" value="1"/>
</dbReference>
<dbReference type="PROSITE" id="PS51118">
    <property type="entry name" value="HTH_HXLR"/>
    <property type="match status" value="1"/>
</dbReference>
<protein>
    <submittedName>
        <fullName evidence="5">Transcriptional regulator</fullName>
    </submittedName>
</protein>
<feature type="domain" description="HTH hxlR-type" evidence="4">
    <location>
        <begin position="9"/>
        <end position="106"/>
    </location>
</feature>
<dbReference type="InterPro" id="IPR036390">
    <property type="entry name" value="WH_DNA-bd_sf"/>
</dbReference>
<dbReference type="GO" id="GO:0003677">
    <property type="term" value="F:DNA binding"/>
    <property type="evidence" value="ECO:0007669"/>
    <property type="project" value="UniProtKB-KW"/>
</dbReference>
<evidence type="ECO:0000259" key="4">
    <source>
        <dbReference type="PROSITE" id="PS51118"/>
    </source>
</evidence>
<dbReference type="InterPro" id="IPR002577">
    <property type="entry name" value="HTH_HxlR"/>
</dbReference>
<dbReference type="CDD" id="cd00090">
    <property type="entry name" value="HTH_ARSR"/>
    <property type="match status" value="1"/>
</dbReference>
<sequence>MGKDLFGICPFVTSQKILQGKWAILVLHELSQGTRRFNELERGLQITHATLSSQLKSLEREGIVRRTVYPEVPPRVEYSLTDIGRKFAPVLESIRAWGTDYIDYLHANRPKVG</sequence>
<dbReference type="RefSeq" id="WP_118176550.1">
    <property type="nucleotide sequence ID" value="NZ_CATVWE010000004.1"/>
</dbReference>
<dbReference type="PANTHER" id="PTHR33204">
    <property type="entry name" value="TRANSCRIPTIONAL REGULATOR, MARR FAMILY"/>
    <property type="match status" value="1"/>
</dbReference>
<evidence type="ECO:0000256" key="2">
    <source>
        <dbReference type="ARBA" id="ARBA00023125"/>
    </source>
</evidence>
<proteinExistence type="predicted"/>
<evidence type="ECO:0000313" key="5">
    <source>
        <dbReference type="EMBL" id="RHF50889.1"/>
    </source>
</evidence>
<accession>A0A414NV76</accession>
<dbReference type="EMBL" id="QRHE01000010">
    <property type="protein sequence ID" value="RHF50889.1"/>
    <property type="molecule type" value="Genomic_DNA"/>
</dbReference>